<protein>
    <submittedName>
        <fullName evidence="2">Uncharacterized protein</fullName>
    </submittedName>
</protein>
<dbReference type="RefSeq" id="WP_284916112.1">
    <property type="nucleotide sequence ID" value="NZ_CP126980.1"/>
</dbReference>
<dbReference type="Proteomes" id="UP001240150">
    <property type="component" value="Chromosome"/>
</dbReference>
<evidence type="ECO:0000313" key="3">
    <source>
        <dbReference type="Proteomes" id="UP001240150"/>
    </source>
</evidence>
<organism evidence="2 3">
    <name type="scientific">Actinoplanes oblitus</name>
    <dbReference type="NCBI Taxonomy" id="3040509"/>
    <lineage>
        <taxon>Bacteria</taxon>
        <taxon>Bacillati</taxon>
        <taxon>Actinomycetota</taxon>
        <taxon>Actinomycetes</taxon>
        <taxon>Micromonosporales</taxon>
        <taxon>Micromonosporaceae</taxon>
        <taxon>Actinoplanes</taxon>
    </lineage>
</organism>
<name>A0ABY8WAH6_9ACTN</name>
<accession>A0ABY8WAH6</accession>
<evidence type="ECO:0000256" key="1">
    <source>
        <dbReference type="SAM" id="MobiDB-lite"/>
    </source>
</evidence>
<sequence length="346" mass="35593">MISTEHRGRRAAGSLKTWAAGAVGAALAVAVAPHAALAWSSPDLRAESAQLADVVQPGSTIALPVIVDNVARAGEEGTTAHGVSISIMAGADSFVTRHDNCWYGAYSTTCRFPSVVVAPGERFALSPETPLAYRVSPDTPELENARVLYSVHAMSSVDDQPPWGTQQGDGPSLVLVGGPGAKPADDRNNAGAITFHTGPNPTDIVAIGTQVSAPGGESVPITFGVRNDGPAYIDANSGRAASNWEPVWVDFAAPAGTEVESIDSRCAPFVDGAVDRSRAGAGGFARYECGLGIIELDGYPVGWSELWNGTLKVTGTVSGPGTVTAHISQAEGNPANDTAPIEITQP</sequence>
<proteinExistence type="predicted"/>
<dbReference type="EMBL" id="CP126980">
    <property type="protein sequence ID" value="WIM94864.1"/>
    <property type="molecule type" value="Genomic_DNA"/>
</dbReference>
<feature type="region of interest" description="Disordered" evidence="1">
    <location>
        <begin position="327"/>
        <end position="346"/>
    </location>
</feature>
<reference evidence="2 3" key="1">
    <citation type="submission" date="2023-06" db="EMBL/GenBank/DDBJ databases">
        <authorList>
            <person name="Yushchuk O."/>
            <person name="Binda E."/>
            <person name="Ruckert-Reed C."/>
            <person name="Fedorenko V."/>
            <person name="Kalinowski J."/>
            <person name="Marinelli F."/>
        </authorList>
    </citation>
    <scope>NUCLEOTIDE SEQUENCE [LARGE SCALE GENOMIC DNA]</scope>
    <source>
        <strain evidence="2 3">NRRL 3884</strain>
    </source>
</reference>
<evidence type="ECO:0000313" key="2">
    <source>
        <dbReference type="EMBL" id="WIM94864.1"/>
    </source>
</evidence>
<keyword evidence="3" id="KW-1185">Reference proteome</keyword>
<gene>
    <name evidence="2" type="ORF">ACTOB_006922</name>
</gene>